<dbReference type="AlphaFoldDB" id="A0A6G8FH21"/>
<evidence type="ECO:0000313" key="3">
    <source>
        <dbReference type="Proteomes" id="UP000501387"/>
    </source>
</evidence>
<protein>
    <submittedName>
        <fullName evidence="2">Type II toxin-antitoxin system Phd/YefM family antitoxin</fullName>
    </submittedName>
</protein>
<proteinExistence type="inferred from homology"/>
<dbReference type="Proteomes" id="UP000501387">
    <property type="component" value="Chromosome"/>
</dbReference>
<name>A0A6G8FH21_9MICO</name>
<evidence type="ECO:0000313" key="2">
    <source>
        <dbReference type="EMBL" id="QIM15655.1"/>
    </source>
</evidence>
<sequence>MSTHTVNVYEAKSQLSRLLELASLGEDVVIAKAGRPIARLVPWTPAPTRVPGIWHGRITIADGFDKFDTQDELDWFGE</sequence>
<organism evidence="2 3">
    <name type="scientific">Leucobacter insecticola</name>
    <dbReference type="NCBI Taxonomy" id="2714934"/>
    <lineage>
        <taxon>Bacteria</taxon>
        <taxon>Bacillati</taxon>
        <taxon>Actinomycetota</taxon>
        <taxon>Actinomycetes</taxon>
        <taxon>Micrococcales</taxon>
        <taxon>Microbacteriaceae</taxon>
        <taxon>Leucobacter</taxon>
    </lineage>
</organism>
<dbReference type="KEGG" id="lins:G7067_03260"/>
<dbReference type="InterPro" id="IPR036165">
    <property type="entry name" value="YefM-like_sf"/>
</dbReference>
<dbReference type="NCBIfam" id="TIGR01552">
    <property type="entry name" value="phd_fam"/>
    <property type="match status" value="1"/>
</dbReference>
<dbReference type="Gene3D" id="3.40.1620.10">
    <property type="entry name" value="YefM-like domain"/>
    <property type="match status" value="1"/>
</dbReference>
<dbReference type="EMBL" id="CP049934">
    <property type="protein sequence ID" value="QIM15655.1"/>
    <property type="molecule type" value="Genomic_DNA"/>
</dbReference>
<comment type="similarity">
    <text evidence="1">Belongs to the phD/YefM antitoxin family.</text>
</comment>
<reference evidence="2 3" key="1">
    <citation type="submission" date="2020-03" db="EMBL/GenBank/DDBJ databases">
        <title>Leucobacter sp. nov., isolated from beetles.</title>
        <authorList>
            <person name="Hyun D.-W."/>
            <person name="Bae J.-W."/>
        </authorList>
    </citation>
    <scope>NUCLEOTIDE SEQUENCE [LARGE SCALE GENOMIC DNA]</scope>
    <source>
        <strain evidence="2 3">HDW9B</strain>
    </source>
</reference>
<dbReference type="RefSeq" id="WP_166321945.1">
    <property type="nucleotide sequence ID" value="NZ_CP049934.1"/>
</dbReference>
<keyword evidence="3" id="KW-1185">Reference proteome</keyword>
<accession>A0A6G8FH21</accession>
<gene>
    <name evidence="2" type="ORF">G7067_03260</name>
</gene>
<dbReference type="SUPFAM" id="SSF143120">
    <property type="entry name" value="YefM-like"/>
    <property type="match status" value="1"/>
</dbReference>
<evidence type="ECO:0000256" key="1">
    <source>
        <dbReference type="ARBA" id="ARBA00009981"/>
    </source>
</evidence>